<feature type="compositionally biased region" description="Low complexity" evidence="12">
    <location>
        <begin position="362"/>
        <end position="378"/>
    </location>
</feature>
<evidence type="ECO:0000256" key="12">
    <source>
        <dbReference type="SAM" id="MobiDB-lite"/>
    </source>
</evidence>
<keyword evidence="6" id="KW-0963">Cytoplasm</keyword>
<dbReference type="GO" id="GO:0030904">
    <property type="term" value="C:retromer complex"/>
    <property type="evidence" value="ECO:0007669"/>
    <property type="project" value="UniProtKB-ARBA"/>
</dbReference>
<dbReference type="InterPro" id="IPR027267">
    <property type="entry name" value="AH/BAR_dom_sf"/>
</dbReference>
<dbReference type="InterPro" id="IPR036871">
    <property type="entry name" value="PX_dom_sf"/>
</dbReference>
<evidence type="ECO:0000256" key="8">
    <source>
        <dbReference type="ARBA" id="ARBA00022927"/>
    </source>
</evidence>
<comment type="subcellular location">
    <subcellularLocation>
        <location evidence="2">Cytoplasm</location>
    </subcellularLocation>
    <subcellularLocation>
        <location evidence="3">Golgi apparatus</location>
    </subcellularLocation>
    <subcellularLocation>
        <location evidence="1">Membrane</location>
        <topology evidence="1">Peripheral membrane protein</topology>
        <orientation evidence="1">Cytoplasmic side</orientation>
    </subcellularLocation>
</comment>
<feature type="region of interest" description="Disordered" evidence="12">
    <location>
        <begin position="758"/>
        <end position="907"/>
    </location>
</feature>
<evidence type="ECO:0000313" key="14">
    <source>
        <dbReference type="EMBL" id="KNE90181.1"/>
    </source>
</evidence>
<gene>
    <name evidence="14" type="ORF">PSTG_16365</name>
</gene>
<feature type="region of interest" description="Disordered" evidence="12">
    <location>
        <begin position="1"/>
        <end position="83"/>
    </location>
</feature>
<feature type="compositionally biased region" description="Low complexity" evidence="12">
    <location>
        <begin position="292"/>
        <end position="312"/>
    </location>
</feature>
<evidence type="ECO:0000313" key="15">
    <source>
        <dbReference type="Proteomes" id="UP000054564"/>
    </source>
</evidence>
<evidence type="ECO:0000256" key="5">
    <source>
        <dbReference type="ARBA" id="ARBA00022448"/>
    </source>
</evidence>
<feature type="compositionally biased region" description="Low complexity" evidence="12">
    <location>
        <begin position="340"/>
        <end position="351"/>
    </location>
</feature>
<feature type="compositionally biased region" description="Acidic residues" evidence="12">
    <location>
        <begin position="30"/>
        <end position="64"/>
    </location>
</feature>
<keyword evidence="7" id="KW-0597">Phosphoprotein</keyword>
<feature type="region of interest" description="Disordered" evidence="12">
    <location>
        <begin position="127"/>
        <end position="390"/>
    </location>
</feature>
<evidence type="ECO:0000256" key="7">
    <source>
        <dbReference type="ARBA" id="ARBA00022553"/>
    </source>
</evidence>
<accession>A0A0L0UTD3</accession>
<feature type="compositionally biased region" description="Low complexity" evidence="12">
    <location>
        <begin position="759"/>
        <end position="777"/>
    </location>
</feature>
<dbReference type="GO" id="GO:0005768">
    <property type="term" value="C:endosome"/>
    <property type="evidence" value="ECO:0007669"/>
    <property type="project" value="TreeGrafter"/>
</dbReference>
<organism evidence="14 15">
    <name type="scientific">Puccinia striiformis f. sp. tritici PST-78</name>
    <dbReference type="NCBI Taxonomy" id="1165861"/>
    <lineage>
        <taxon>Eukaryota</taxon>
        <taxon>Fungi</taxon>
        <taxon>Dikarya</taxon>
        <taxon>Basidiomycota</taxon>
        <taxon>Pucciniomycotina</taxon>
        <taxon>Pucciniomycetes</taxon>
        <taxon>Pucciniales</taxon>
        <taxon>Pucciniaceae</taxon>
        <taxon>Puccinia</taxon>
    </lineage>
</organism>
<reference evidence="15" key="1">
    <citation type="submission" date="2014-03" db="EMBL/GenBank/DDBJ databases">
        <title>The Genome Sequence of Puccinia striiformis f. sp. tritici PST-78.</title>
        <authorList>
            <consortium name="The Broad Institute Genome Sequencing Platform"/>
            <person name="Cuomo C."/>
            <person name="Hulbert S."/>
            <person name="Chen X."/>
            <person name="Walker B."/>
            <person name="Young S.K."/>
            <person name="Zeng Q."/>
            <person name="Gargeya S."/>
            <person name="Fitzgerald M."/>
            <person name="Haas B."/>
            <person name="Abouelleil A."/>
            <person name="Alvarado L."/>
            <person name="Arachchi H.M."/>
            <person name="Berlin A.M."/>
            <person name="Chapman S.B."/>
            <person name="Goldberg J."/>
            <person name="Griggs A."/>
            <person name="Gujja S."/>
            <person name="Hansen M."/>
            <person name="Howarth C."/>
            <person name="Imamovic A."/>
            <person name="Larimer J."/>
            <person name="McCowan C."/>
            <person name="Montmayeur A."/>
            <person name="Murphy C."/>
            <person name="Neiman D."/>
            <person name="Pearson M."/>
            <person name="Priest M."/>
            <person name="Roberts A."/>
            <person name="Saif S."/>
            <person name="Shea T."/>
            <person name="Sisk P."/>
            <person name="Sykes S."/>
            <person name="Wortman J."/>
            <person name="Nusbaum C."/>
            <person name="Birren B."/>
        </authorList>
    </citation>
    <scope>NUCLEOTIDE SEQUENCE [LARGE SCALE GENOMIC DNA]</scope>
    <source>
        <strain evidence="15">race PST-78</strain>
    </source>
</reference>
<dbReference type="SMART" id="SM00312">
    <property type="entry name" value="PX"/>
    <property type="match status" value="1"/>
</dbReference>
<dbReference type="PROSITE" id="PS50195">
    <property type="entry name" value="PX"/>
    <property type="match status" value="1"/>
</dbReference>
<evidence type="ECO:0000256" key="11">
    <source>
        <dbReference type="SAM" id="Coils"/>
    </source>
</evidence>
<feature type="compositionally biased region" description="Low complexity" evidence="12">
    <location>
        <begin position="137"/>
        <end position="158"/>
    </location>
</feature>
<name>A0A0L0UTD3_9BASI</name>
<evidence type="ECO:0000256" key="2">
    <source>
        <dbReference type="ARBA" id="ARBA00004496"/>
    </source>
</evidence>
<keyword evidence="11" id="KW-0175">Coiled coil</keyword>
<evidence type="ECO:0000256" key="1">
    <source>
        <dbReference type="ARBA" id="ARBA00004287"/>
    </source>
</evidence>
<evidence type="ECO:0000259" key="13">
    <source>
        <dbReference type="PROSITE" id="PS50195"/>
    </source>
</evidence>
<dbReference type="PANTHER" id="PTHR10555:SF170">
    <property type="entry name" value="FI18122P1"/>
    <property type="match status" value="1"/>
</dbReference>
<dbReference type="InterPro" id="IPR015404">
    <property type="entry name" value="Vps5_C"/>
</dbReference>
<keyword evidence="8" id="KW-0653">Protein transport</keyword>
<feature type="compositionally biased region" description="Low complexity" evidence="12">
    <location>
        <begin position="800"/>
        <end position="811"/>
    </location>
</feature>
<feature type="compositionally biased region" description="Polar residues" evidence="12">
    <location>
        <begin position="18"/>
        <end position="28"/>
    </location>
</feature>
<dbReference type="AlphaFoldDB" id="A0A0L0UTD3"/>
<feature type="domain" description="PX" evidence="13">
    <location>
        <begin position="384"/>
        <end position="503"/>
    </location>
</feature>
<dbReference type="GO" id="GO:0015031">
    <property type="term" value="P:protein transport"/>
    <property type="evidence" value="ECO:0007669"/>
    <property type="project" value="UniProtKB-KW"/>
</dbReference>
<keyword evidence="9" id="KW-0333">Golgi apparatus</keyword>
<dbReference type="SUPFAM" id="SSF64268">
    <property type="entry name" value="PX domain"/>
    <property type="match status" value="1"/>
</dbReference>
<feature type="compositionally biased region" description="Basic and acidic residues" evidence="12">
    <location>
        <begin position="65"/>
        <end position="81"/>
    </location>
</feature>
<feature type="compositionally biased region" description="Low complexity" evidence="12">
    <location>
        <begin position="256"/>
        <end position="267"/>
    </location>
</feature>
<dbReference type="GO" id="GO:0035091">
    <property type="term" value="F:phosphatidylinositol binding"/>
    <property type="evidence" value="ECO:0007669"/>
    <property type="project" value="InterPro"/>
</dbReference>
<dbReference type="Gene3D" id="1.20.1270.60">
    <property type="entry name" value="Arfaptin homology (AH) domain/BAR domain"/>
    <property type="match status" value="1"/>
</dbReference>
<keyword evidence="5" id="KW-0813">Transport</keyword>
<evidence type="ECO:0000256" key="3">
    <source>
        <dbReference type="ARBA" id="ARBA00004555"/>
    </source>
</evidence>
<evidence type="ECO:0000256" key="4">
    <source>
        <dbReference type="ARBA" id="ARBA00010883"/>
    </source>
</evidence>
<feature type="compositionally biased region" description="Polar residues" evidence="12">
    <location>
        <begin position="92"/>
        <end position="106"/>
    </location>
</feature>
<sequence length="907" mass="100775">MAFYDENPFGDENPFADLTSNNNQTTFSELEIEEEQGVEEEEQEEEEEEQEIEREVETEAESEEREVIVPEQEPQKPKEPLFRPFGVSATLTSSTDQLTSPTTNSRPVLPDILGGGTSILLPESRTALPAFKKSAPKTTTTTTTTNTQKNNNQTTTTQAQPKPYRPLGLKIPQPKPIIAATTSTERNNSEELKPKNTTTSETDKTNHSDPPAISTSDPTSVVVGIVKEEEEKEVASTSQEIKTSLSIQVPPPPSSLPSLVSLPSQSINDEDSEQPIPPESLAQAREHDNDDQQTVTQEQEQQEQQEPAIETQLTVPEGKAYDSDSEDERPLSSVREGLVQQQLQQQQQQQQHTRTPPSRIDSSIAPTTPHTSTSTSTPTPSPTPLYKCSVGDPQKMGMINDIHTVYTVKTIATEPSTNGPLKNSSTVLRRFRDFVWLFDVLVSNNPGIIVPPIPDKNLRHRFQEGFIAARRVALEFFLQKTVNHPMLTSDPDLKLFLESDAFGLEIKHRKQDSSNQTGWLANIAGPRFVETDEFFETRKISLDTLEGQLKVLQSSLSSASKARRVMAESLRELGEGLLVLSTSDLSKPVRKIIERLSTLHQQAYQWALDQATSELESLITTVEAYARLTHSVRLTFNGRVKAWDKSVHASNHLKKIHSNHEKIKRTCNPNDQSTALMYSLAELEEAERRAHEARNEFADVSKLIKAEFQRFDQEKVADFKASICNFVDGLTVRQRQIVKVWQEYYQLLQDLSRQNADATSTTTTTNSQQQQQQPPSNLKSDNNGESDRTETEQSVPVHPTPSSSTPTFTSPIIATVPQESLPSSSTSIDPIFPSEPVHDATGEGDEEEQDHHQLPLSTSSSSASASRLPPPHQELQPLIVPDDSAVWAADDSPAPNPISALDLPSYE</sequence>
<dbReference type="GO" id="GO:0045053">
    <property type="term" value="P:protein retention in Golgi apparatus"/>
    <property type="evidence" value="ECO:0007669"/>
    <property type="project" value="TreeGrafter"/>
</dbReference>
<evidence type="ECO:0000256" key="6">
    <source>
        <dbReference type="ARBA" id="ARBA00022490"/>
    </source>
</evidence>
<feature type="compositionally biased region" description="Polar residues" evidence="12">
    <location>
        <begin position="817"/>
        <end position="828"/>
    </location>
</feature>
<dbReference type="InterPro" id="IPR001683">
    <property type="entry name" value="PX_dom"/>
</dbReference>
<dbReference type="SUPFAM" id="SSF103657">
    <property type="entry name" value="BAR/IMD domain-like"/>
    <property type="match status" value="1"/>
</dbReference>
<dbReference type="EMBL" id="AJIL01000271">
    <property type="protein sequence ID" value="KNE90181.1"/>
    <property type="molecule type" value="Genomic_DNA"/>
</dbReference>
<comment type="caution">
    <text evidence="14">The sequence shown here is derived from an EMBL/GenBank/DDBJ whole genome shotgun (WGS) entry which is preliminary data.</text>
</comment>
<comment type="similarity">
    <text evidence="4">Belongs to the sorting nexin family.</text>
</comment>
<feature type="compositionally biased region" description="Low complexity" evidence="12">
    <location>
        <begin position="854"/>
        <end position="867"/>
    </location>
</feature>
<dbReference type="Gene3D" id="3.30.1520.10">
    <property type="entry name" value="Phox-like domain"/>
    <property type="match status" value="1"/>
</dbReference>
<dbReference type="FunFam" id="1.20.1270.60:FF:000022">
    <property type="entry name" value="Sorting nexin 3 protein"/>
    <property type="match status" value="1"/>
</dbReference>
<evidence type="ECO:0000256" key="10">
    <source>
        <dbReference type="ARBA" id="ARBA00023136"/>
    </source>
</evidence>
<feature type="coiled-coil region" evidence="11">
    <location>
        <begin position="676"/>
        <end position="703"/>
    </location>
</feature>
<dbReference type="Proteomes" id="UP000054564">
    <property type="component" value="Unassembled WGS sequence"/>
</dbReference>
<dbReference type="Pfam" id="PF00787">
    <property type="entry name" value="PX"/>
    <property type="match status" value="1"/>
</dbReference>
<proteinExistence type="inferred from homology"/>
<evidence type="ECO:0000256" key="9">
    <source>
        <dbReference type="ARBA" id="ARBA00023034"/>
    </source>
</evidence>
<dbReference type="STRING" id="1165861.A0A0L0UTD3"/>
<protein>
    <recommendedName>
        <fullName evidence="13">PX domain-containing protein</fullName>
    </recommendedName>
</protein>
<dbReference type="PANTHER" id="PTHR10555">
    <property type="entry name" value="SORTING NEXIN"/>
    <property type="match status" value="1"/>
</dbReference>
<dbReference type="GO" id="GO:0005829">
    <property type="term" value="C:cytosol"/>
    <property type="evidence" value="ECO:0007669"/>
    <property type="project" value="GOC"/>
</dbReference>
<dbReference type="OrthoDB" id="271164at2759"/>
<keyword evidence="15" id="KW-1185">Reference proteome</keyword>
<keyword evidence="10" id="KW-0472">Membrane</keyword>
<dbReference type="Pfam" id="PF09325">
    <property type="entry name" value="Vps5"/>
    <property type="match status" value="1"/>
</dbReference>
<dbReference type="GO" id="GO:0042147">
    <property type="term" value="P:retrograde transport, endosome to Golgi"/>
    <property type="evidence" value="ECO:0007669"/>
    <property type="project" value="TreeGrafter"/>
</dbReference>
<feature type="region of interest" description="Disordered" evidence="12">
    <location>
        <begin position="92"/>
        <end position="111"/>
    </location>
</feature>
<dbReference type="GO" id="GO:0005794">
    <property type="term" value="C:Golgi apparatus"/>
    <property type="evidence" value="ECO:0007669"/>
    <property type="project" value="UniProtKB-SubCell"/>
</dbReference>